<dbReference type="GO" id="GO:0006890">
    <property type="term" value="P:retrograde vesicle-mediated transport, Golgi to endoplasmic reticulum"/>
    <property type="evidence" value="ECO:0007669"/>
    <property type="project" value="InterPro"/>
</dbReference>
<dbReference type="AlphaFoldDB" id="A0A9N9RQD5"/>
<evidence type="ECO:0000256" key="4">
    <source>
        <dbReference type="ARBA" id="ARBA00023136"/>
    </source>
</evidence>
<evidence type="ECO:0000313" key="8">
    <source>
        <dbReference type="Proteomes" id="UP001153620"/>
    </source>
</evidence>
<reference evidence="7" key="2">
    <citation type="submission" date="2022-10" db="EMBL/GenBank/DDBJ databases">
        <authorList>
            <consortium name="ENA_rothamsted_submissions"/>
            <consortium name="culmorum"/>
            <person name="King R."/>
        </authorList>
    </citation>
    <scope>NUCLEOTIDE SEQUENCE</scope>
</reference>
<dbReference type="SMART" id="SM01160">
    <property type="entry name" value="DUF1751"/>
    <property type="match status" value="1"/>
</dbReference>
<evidence type="ECO:0000256" key="6">
    <source>
        <dbReference type="SAM" id="Phobius"/>
    </source>
</evidence>
<feature type="compositionally biased region" description="Polar residues" evidence="5">
    <location>
        <begin position="304"/>
        <end position="320"/>
    </location>
</feature>
<feature type="transmembrane region" description="Helical" evidence="6">
    <location>
        <begin position="94"/>
        <end position="114"/>
    </location>
</feature>
<proteinExistence type="predicted"/>
<evidence type="ECO:0000313" key="7">
    <source>
        <dbReference type="EMBL" id="CAG9802871.1"/>
    </source>
</evidence>
<dbReference type="GO" id="GO:0016020">
    <property type="term" value="C:membrane"/>
    <property type="evidence" value="ECO:0007669"/>
    <property type="project" value="UniProtKB-SubCell"/>
</dbReference>
<dbReference type="GO" id="GO:0005794">
    <property type="term" value="C:Golgi apparatus"/>
    <property type="evidence" value="ECO:0007669"/>
    <property type="project" value="TreeGrafter"/>
</dbReference>
<feature type="transmembrane region" description="Helical" evidence="6">
    <location>
        <begin position="134"/>
        <end position="155"/>
    </location>
</feature>
<dbReference type="EMBL" id="OU895878">
    <property type="protein sequence ID" value="CAG9802871.1"/>
    <property type="molecule type" value="Genomic_DNA"/>
</dbReference>
<feature type="compositionally biased region" description="Basic residues" evidence="5">
    <location>
        <begin position="326"/>
        <end position="341"/>
    </location>
</feature>
<feature type="transmembrane region" description="Helical" evidence="6">
    <location>
        <begin position="167"/>
        <end position="183"/>
    </location>
</feature>
<gene>
    <name evidence="7" type="ORF">CHIRRI_LOCUS5776</name>
</gene>
<keyword evidence="4 6" id="KW-0472">Membrane</keyword>
<feature type="transmembrane region" description="Helical" evidence="6">
    <location>
        <begin position="20"/>
        <end position="41"/>
    </location>
</feature>
<name>A0A9N9RQD5_9DIPT</name>
<dbReference type="PANTHER" id="PTHR13377">
    <property type="entry name" value="PLACENTAL PROTEIN 6"/>
    <property type="match status" value="1"/>
</dbReference>
<dbReference type="OrthoDB" id="73612at2759"/>
<keyword evidence="2 6" id="KW-0812">Transmembrane</keyword>
<evidence type="ECO:0000256" key="1">
    <source>
        <dbReference type="ARBA" id="ARBA00004141"/>
    </source>
</evidence>
<dbReference type="PANTHER" id="PTHR13377:SF3">
    <property type="entry name" value="TRANSMEMBRANE PROTEIN 115"/>
    <property type="match status" value="1"/>
</dbReference>
<organism evidence="7 8">
    <name type="scientific">Chironomus riparius</name>
    <dbReference type="NCBI Taxonomy" id="315576"/>
    <lineage>
        <taxon>Eukaryota</taxon>
        <taxon>Metazoa</taxon>
        <taxon>Ecdysozoa</taxon>
        <taxon>Arthropoda</taxon>
        <taxon>Hexapoda</taxon>
        <taxon>Insecta</taxon>
        <taxon>Pterygota</taxon>
        <taxon>Neoptera</taxon>
        <taxon>Endopterygota</taxon>
        <taxon>Diptera</taxon>
        <taxon>Nematocera</taxon>
        <taxon>Chironomoidea</taxon>
        <taxon>Chironomidae</taxon>
        <taxon>Chironominae</taxon>
        <taxon>Chironomus</taxon>
    </lineage>
</organism>
<feature type="region of interest" description="Disordered" evidence="5">
    <location>
        <begin position="302"/>
        <end position="378"/>
    </location>
</feature>
<protein>
    <recommendedName>
        <fullName evidence="9">Transmembrane protein 115</fullName>
    </recommendedName>
</protein>
<reference evidence="7" key="1">
    <citation type="submission" date="2022-01" db="EMBL/GenBank/DDBJ databases">
        <authorList>
            <person name="King R."/>
        </authorList>
    </citation>
    <scope>NUCLEOTIDE SEQUENCE</scope>
</reference>
<evidence type="ECO:0000256" key="2">
    <source>
        <dbReference type="ARBA" id="ARBA00022692"/>
    </source>
</evidence>
<evidence type="ECO:0000256" key="5">
    <source>
        <dbReference type="SAM" id="MobiDB-lite"/>
    </source>
</evidence>
<accession>A0A9N9RQD5</accession>
<feature type="transmembrane region" description="Helical" evidence="6">
    <location>
        <begin position="53"/>
        <end position="82"/>
    </location>
</feature>
<comment type="subcellular location">
    <subcellularLocation>
        <location evidence="1">Membrane</location>
        <topology evidence="1">Multi-pass membrane protein</topology>
    </subcellularLocation>
</comment>
<evidence type="ECO:0008006" key="9">
    <source>
        <dbReference type="Google" id="ProtNLM"/>
    </source>
</evidence>
<keyword evidence="8" id="KW-1185">Reference proteome</keyword>
<dbReference type="Proteomes" id="UP001153620">
    <property type="component" value="Chromosome 2"/>
</dbReference>
<keyword evidence="3 6" id="KW-1133">Transmembrane helix</keyword>
<dbReference type="InterPro" id="IPR013861">
    <property type="entry name" value="TMEM115/Pdh1/Rbl19"/>
</dbReference>
<dbReference type="Pfam" id="PF08551">
    <property type="entry name" value="DUF1751"/>
    <property type="match status" value="1"/>
</dbReference>
<evidence type="ECO:0000256" key="3">
    <source>
        <dbReference type="ARBA" id="ARBA00022989"/>
    </source>
</evidence>
<sequence>MNRQMNNFNFFSTLSPSIKLITVITLFGYLLSFSETAINALSVIPGNLLPSTFAIWTAFTFCFLEIHIWEVIIDIVCVTLCLKLIEPLWDQVQIFAFFAVVNFSVAVLSSLYYLLLYSITKNTEILFDVKIHGLIGFLAGLCVAIMLVMPNLLIAKTPYFGNFTNRNLPLTFMIISIILWALNLISGTYPVMFCSGLFSSFIYLRFYQRHSNGIRGTNSESFIFANFFPTSIQPVINLLVNPIYKLSLNVGIVKHQPIIPLNHSSSDMRSLTMSITPSDQQDNERRRAIALKALNERWKALNAGDTNKSQLPKSFPQTNVSSKSQSSHHSHHGHSHSHQHERKVIPKFNIDELIKPIPLPPPPSMMQSSPSETSDAQK</sequence>